<keyword evidence="1" id="KW-0812">Transmembrane</keyword>
<keyword evidence="1" id="KW-0472">Membrane</keyword>
<sequence>MMPFLYFPDDKSEYIPAVISLVIFMIGAGVALYLIYKYSKKQEKKFDEQYKNLKIEKHDDTSTTQ</sequence>
<feature type="transmembrane region" description="Helical" evidence="1">
    <location>
        <begin position="14"/>
        <end position="36"/>
    </location>
</feature>
<evidence type="ECO:0000256" key="1">
    <source>
        <dbReference type="SAM" id="Phobius"/>
    </source>
</evidence>
<dbReference type="AlphaFoldDB" id="A0A920C9K8"/>
<reference evidence="2" key="1">
    <citation type="submission" date="2021-03" db="EMBL/GenBank/DDBJ databases">
        <title>Antimicrobial resistance genes in bacteria isolated from Japanese honey, and their potential for conferring macrolide and lincosamide resistance in the American foulbrood pathogen Paenibacillus larvae.</title>
        <authorList>
            <person name="Okamoto M."/>
            <person name="Kumagai M."/>
            <person name="Kanamori H."/>
            <person name="Takamatsu D."/>
        </authorList>
    </citation>
    <scope>NUCLEOTIDE SEQUENCE</scope>
    <source>
        <strain evidence="2">J43TS3</strain>
    </source>
</reference>
<gene>
    <name evidence="2" type="ORF">J43TS3_32280</name>
</gene>
<accession>A0A920C9K8</accession>
<keyword evidence="3" id="KW-1185">Reference proteome</keyword>
<comment type="caution">
    <text evidence="2">The sequence shown here is derived from an EMBL/GenBank/DDBJ whole genome shotgun (WGS) entry which is preliminary data.</text>
</comment>
<evidence type="ECO:0000313" key="3">
    <source>
        <dbReference type="Proteomes" id="UP000676917"/>
    </source>
</evidence>
<proteinExistence type="predicted"/>
<dbReference type="Proteomes" id="UP000676917">
    <property type="component" value="Unassembled WGS sequence"/>
</dbReference>
<name>A0A920C9K8_9BACI</name>
<dbReference type="RefSeq" id="WP_212922077.1">
    <property type="nucleotide sequence ID" value="NZ_BORP01000008.1"/>
</dbReference>
<protein>
    <submittedName>
        <fullName evidence="2">Uncharacterized protein</fullName>
    </submittedName>
</protein>
<keyword evidence="1" id="KW-1133">Transmembrane helix</keyword>
<dbReference type="EMBL" id="BORP01000008">
    <property type="protein sequence ID" value="GIO28617.1"/>
    <property type="molecule type" value="Genomic_DNA"/>
</dbReference>
<evidence type="ECO:0000313" key="2">
    <source>
        <dbReference type="EMBL" id="GIO28617.1"/>
    </source>
</evidence>
<organism evidence="2 3">
    <name type="scientific">Ornithinibacillus bavariensis</name>
    <dbReference type="NCBI Taxonomy" id="545502"/>
    <lineage>
        <taxon>Bacteria</taxon>
        <taxon>Bacillati</taxon>
        <taxon>Bacillota</taxon>
        <taxon>Bacilli</taxon>
        <taxon>Bacillales</taxon>
        <taxon>Bacillaceae</taxon>
        <taxon>Ornithinibacillus</taxon>
    </lineage>
</organism>